<organism evidence="2 3">
    <name type="scientific">Geotalea uraniireducens</name>
    <dbReference type="NCBI Taxonomy" id="351604"/>
    <lineage>
        <taxon>Bacteria</taxon>
        <taxon>Pseudomonadati</taxon>
        <taxon>Thermodesulfobacteriota</taxon>
        <taxon>Desulfuromonadia</taxon>
        <taxon>Geobacterales</taxon>
        <taxon>Geobacteraceae</taxon>
        <taxon>Geotalea</taxon>
    </lineage>
</organism>
<sequence>MNVLQDQLFGKIAVPNSFEEIIEIAQTTAPDTLNFNVRFWRGQSNIEWPVHSSAYRRLAIREKQVTEKAIQAYEKRLLQEASHKGYRFVDGKLLSDLELLARLQHHGAATRLVDFTKNLLGELNIRGQVSIIQTEH</sequence>
<evidence type="ECO:0000313" key="3">
    <source>
        <dbReference type="Proteomes" id="UP001317705"/>
    </source>
</evidence>
<keyword evidence="3" id="KW-1185">Reference proteome</keyword>
<dbReference type="EMBL" id="AP027151">
    <property type="protein sequence ID" value="BDV43876.1"/>
    <property type="molecule type" value="Genomic_DNA"/>
</dbReference>
<reference evidence="2 3" key="1">
    <citation type="submission" date="2022-12" db="EMBL/GenBank/DDBJ databases">
        <title>Polyphasic characterization of Geotalea uranireducens NIT-SL11 newly isolated from a complex of sewage sludge and microbially reduced graphene oxide.</title>
        <authorList>
            <person name="Xie L."/>
            <person name="Yoshida N."/>
            <person name="Meng L."/>
        </authorList>
    </citation>
    <scope>NUCLEOTIDE SEQUENCE [LARGE SCALE GENOMIC DNA]</scope>
    <source>
        <strain evidence="2 3">NIT-SL11</strain>
    </source>
</reference>
<dbReference type="SMART" id="SM00901">
    <property type="entry name" value="FRG"/>
    <property type="match status" value="1"/>
</dbReference>
<dbReference type="Proteomes" id="UP001317705">
    <property type="component" value="Chromosome"/>
</dbReference>
<evidence type="ECO:0000313" key="2">
    <source>
        <dbReference type="EMBL" id="BDV43876.1"/>
    </source>
</evidence>
<accession>A0ABN6VU88</accession>
<evidence type="ECO:0000259" key="1">
    <source>
        <dbReference type="SMART" id="SM00901"/>
    </source>
</evidence>
<gene>
    <name evidence="2" type="ORF">GURASL_27990</name>
</gene>
<feature type="domain" description="FRG" evidence="1">
    <location>
        <begin position="34"/>
        <end position="130"/>
    </location>
</feature>
<protein>
    <recommendedName>
        <fullName evidence="1">FRG domain-containing protein</fullName>
    </recommendedName>
</protein>
<proteinExistence type="predicted"/>
<dbReference type="InterPro" id="IPR014966">
    <property type="entry name" value="FRG-dom"/>
</dbReference>
<dbReference type="RefSeq" id="WP_281999997.1">
    <property type="nucleotide sequence ID" value="NZ_AP027151.1"/>
</dbReference>
<name>A0ABN6VU88_9BACT</name>
<dbReference type="Pfam" id="PF08867">
    <property type="entry name" value="FRG"/>
    <property type="match status" value="1"/>
</dbReference>